<name>A0A6S7IPH9_PARCT</name>
<dbReference type="SMART" id="SM00809">
    <property type="entry name" value="Alpha_adaptinC2"/>
    <property type="match status" value="1"/>
</dbReference>
<dbReference type="SUPFAM" id="SSF49348">
    <property type="entry name" value="Clathrin adaptor appendage domain"/>
    <property type="match status" value="1"/>
</dbReference>
<dbReference type="GO" id="GO:0006893">
    <property type="term" value="P:Golgi to plasma membrane transport"/>
    <property type="evidence" value="ECO:0007669"/>
    <property type="project" value="TreeGrafter"/>
</dbReference>
<dbReference type="GO" id="GO:0006886">
    <property type="term" value="P:intracellular protein transport"/>
    <property type="evidence" value="ECO:0007669"/>
    <property type="project" value="InterPro"/>
</dbReference>
<dbReference type="Proteomes" id="UP001152795">
    <property type="component" value="Unassembled WGS sequence"/>
</dbReference>
<gene>
    <name evidence="7" type="ORF">PACLA_8A018529</name>
</gene>
<dbReference type="InterPro" id="IPR008152">
    <property type="entry name" value="Clathrin_a/b/g-adaptin_app_Ig"/>
</dbReference>
<organism evidence="7 8">
    <name type="scientific">Paramuricea clavata</name>
    <name type="common">Red gorgonian</name>
    <name type="synonym">Violescent sea-whip</name>
    <dbReference type="NCBI Taxonomy" id="317549"/>
    <lineage>
        <taxon>Eukaryota</taxon>
        <taxon>Metazoa</taxon>
        <taxon>Cnidaria</taxon>
        <taxon>Anthozoa</taxon>
        <taxon>Octocorallia</taxon>
        <taxon>Malacalcyonacea</taxon>
        <taxon>Plexauridae</taxon>
        <taxon>Paramuricea</taxon>
    </lineage>
</organism>
<reference evidence="7" key="1">
    <citation type="submission" date="2020-04" db="EMBL/GenBank/DDBJ databases">
        <authorList>
            <person name="Alioto T."/>
            <person name="Alioto T."/>
            <person name="Gomez Garrido J."/>
        </authorList>
    </citation>
    <scope>NUCLEOTIDE SEQUENCE</scope>
    <source>
        <strain evidence="7">A484AB</strain>
    </source>
</reference>
<dbReference type="GO" id="GO:0010008">
    <property type="term" value="C:endosome membrane"/>
    <property type="evidence" value="ECO:0007669"/>
    <property type="project" value="UniProtKB-SubCell"/>
</dbReference>
<evidence type="ECO:0000256" key="6">
    <source>
        <dbReference type="SAM" id="MobiDB-lite"/>
    </source>
</evidence>
<evidence type="ECO:0000256" key="2">
    <source>
        <dbReference type="ARBA" id="ARBA00004555"/>
    </source>
</evidence>
<comment type="subcellular location">
    <subcellularLocation>
        <location evidence="1">Endosome membrane</location>
        <topology evidence="1">Peripheral membrane protein</topology>
    </subcellularLocation>
    <subcellularLocation>
        <location evidence="2">Golgi apparatus</location>
    </subcellularLocation>
</comment>
<dbReference type="GO" id="GO:0005802">
    <property type="term" value="C:trans-Golgi network"/>
    <property type="evidence" value="ECO:0007669"/>
    <property type="project" value="InterPro"/>
</dbReference>
<dbReference type="InterPro" id="IPR008153">
    <property type="entry name" value="GAE_dom"/>
</dbReference>
<dbReference type="PANTHER" id="PTHR45905:SF1">
    <property type="entry name" value="GOLGI-LOCALIZED, GAMMA-ADAPTIN EAR CONTAINING, ARF BINDING PROTEIN"/>
    <property type="match status" value="1"/>
</dbReference>
<dbReference type="Pfam" id="PF02883">
    <property type="entry name" value="Alpha_adaptinC2"/>
    <property type="match status" value="1"/>
</dbReference>
<dbReference type="OrthoDB" id="447025at2759"/>
<accession>A0A6S7IPH9</accession>
<keyword evidence="4" id="KW-0653">Protein transport</keyword>
<dbReference type="PANTHER" id="PTHR45905">
    <property type="entry name" value="GOLGI-LOCALIZED, GAMMA-ADAPTIN EAR CONTAINING, ARF BINDING PROTEIN"/>
    <property type="match status" value="1"/>
</dbReference>
<evidence type="ECO:0000256" key="4">
    <source>
        <dbReference type="ARBA" id="ARBA00022927"/>
    </source>
</evidence>
<dbReference type="AlphaFoldDB" id="A0A6S7IPH9"/>
<proteinExistence type="predicted"/>
<dbReference type="EMBL" id="CACRXK020011275">
    <property type="protein sequence ID" value="CAB4021114.1"/>
    <property type="molecule type" value="Genomic_DNA"/>
</dbReference>
<keyword evidence="8" id="KW-1185">Reference proteome</keyword>
<dbReference type="InterPro" id="IPR027422">
    <property type="entry name" value="GGA1-3"/>
</dbReference>
<protein>
    <submittedName>
        <fullName evidence="7">ADP-ribosylation factor-binding GGA2-like</fullName>
    </submittedName>
</protein>
<comment type="caution">
    <text evidence="7">The sequence shown here is derived from an EMBL/GenBank/DDBJ whole genome shotgun (WGS) entry which is preliminary data.</text>
</comment>
<dbReference type="PROSITE" id="PS50180">
    <property type="entry name" value="GAE"/>
    <property type="match status" value="1"/>
</dbReference>
<evidence type="ECO:0000256" key="5">
    <source>
        <dbReference type="ARBA" id="ARBA00023034"/>
    </source>
</evidence>
<keyword evidence="3" id="KW-0813">Transport</keyword>
<sequence>MGPRPPLVPWPNAAVSSGIPTASASVNTIRGVQPYSSGMTPMMIPPPRPQIMFPRPPQPMSPTGNTSWSSNVVNRMRPAQPQTRGPSPLDLLGQEALTAHKESQNKPKVENTAQPEKKDALLLDIGDSITPQPTPSIPPPPAAVPTSNGQQTNETPLDGISLSMDKIKPGNVPAMNVLDKNDVKTVMHFAKDSSGSLRSDIHVIVVTTMSTNTSPVKTFTFQCAAPKSMKLKLQPPTSNELPGYNPILPPSAVTQVMLLSNPAKDRIRLKFRISYEMNGVKSVETGDLENFPIL</sequence>
<evidence type="ECO:0000313" key="8">
    <source>
        <dbReference type="Proteomes" id="UP001152795"/>
    </source>
</evidence>
<dbReference type="InterPro" id="IPR013041">
    <property type="entry name" value="Clathrin_app_Ig-like_sf"/>
</dbReference>
<evidence type="ECO:0000256" key="1">
    <source>
        <dbReference type="ARBA" id="ARBA00004481"/>
    </source>
</evidence>
<dbReference type="GO" id="GO:0034394">
    <property type="term" value="P:protein localization to cell surface"/>
    <property type="evidence" value="ECO:0007669"/>
    <property type="project" value="TreeGrafter"/>
</dbReference>
<feature type="compositionally biased region" description="Pro residues" evidence="6">
    <location>
        <begin position="132"/>
        <end position="143"/>
    </location>
</feature>
<keyword evidence="5" id="KW-0333">Golgi apparatus</keyword>
<evidence type="ECO:0000313" key="7">
    <source>
        <dbReference type="EMBL" id="CAB4021114.1"/>
    </source>
</evidence>
<dbReference type="Gene3D" id="2.60.40.1230">
    <property type="match status" value="1"/>
</dbReference>
<dbReference type="GO" id="GO:0031267">
    <property type="term" value="F:small GTPase binding"/>
    <property type="evidence" value="ECO:0007669"/>
    <property type="project" value="InterPro"/>
</dbReference>
<feature type="region of interest" description="Disordered" evidence="6">
    <location>
        <begin position="128"/>
        <end position="158"/>
    </location>
</feature>
<evidence type="ECO:0000256" key="3">
    <source>
        <dbReference type="ARBA" id="ARBA00022448"/>
    </source>
</evidence>